<proteinExistence type="predicted"/>
<organism evidence="1">
    <name type="scientific">marine metagenome</name>
    <dbReference type="NCBI Taxonomy" id="408172"/>
    <lineage>
        <taxon>unclassified sequences</taxon>
        <taxon>metagenomes</taxon>
        <taxon>ecological metagenomes</taxon>
    </lineage>
</organism>
<dbReference type="Pfam" id="PF03960">
    <property type="entry name" value="ArsC"/>
    <property type="match status" value="1"/>
</dbReference>
<dbReference type="AlphaFoldDB" id="A0A381N904"/>
<dbReference type="InterPro" id="IPR006660">
    <property type="entry name" value="Arsenate_reductase-like"/>
</dbReference>
<evidence type="ECO:0000313" key="1">
    <source>
        <dbReference type="EMBL" id="SUZ51101.1"/>
    </source>
</evidence>
<evidence type="ECO:0008006" key="2">
    <source>
        <dbReference type="Google" id="ProtNLM"/>
    </source>
</evidence>
<dbReference type="InterPro" id="IPR036249">
    <property type="entry name" value="Thioredoxin-like_sf"/>
</dbReference>
<accession>A0A381N904</accession>
<dbReference type="SUPFAM" id="SSF52833">
    <property type="entry name" value="Thioredoxin-like"/>
    <property type="match status" value="1"/>
</dbReference>
<protein>
    <recommendedName>
        <fullName evidence="2">Arsenate reductase</fullName>
    </recommendedName>
</protein>
<dbReference type="PROSITE" id="PS51353">
    <property type="entry name" value="ARSC"/>
    <property type="match status" value="1"/>
</dbReference>
<reference evidence="1" key="1">
    <citation type="submission" date="2018-05" db="EMBL/GenBank/DDBJ databases">
        <authorList>
            <person name="Lanie J.A."/>
            <person name="Ng W.-L."/>
            <person name="Kazmierczak K.M."/>
            <person name="Andrzejewski T.M."/>
            <person name="Davidsen T.M."/>
            <person name="Wayne K.J."/>
            <person name="Tettelin H."/>
            <person name="Glass J.I."/>
            <person name="Rusch D."/>
            <person name="Podicherti R."/>
            <person name="Tsui H.-C.T."/>
            <person name="Winkler M.E."/>
        </authorList>
    </citation>
    <scope>NUCLEOTIDE SEQUENCE</scope>
</reference>
<name>A0A381N904_9ZZZZ</name>
<dbReference type="EMBL" id="UINC01000206">
    <property type="protein sequence ID" value="SUZ51101.1"/>
    <property type="molecule type" value="Genomic_DNA"/>
</dbReference>
<sequence length="111" mass="12144">MAVAEELGVDVDVVLYMKEPPDEALLRRIVAGLEGPVEDLVRKDSQFKKLELVADDYVGNADAVVELLARRKALLQRPVLVRGDLDRAGPLVACVGRPKDRLYEFIGATGS</sequence>
<dbReference type="Gene3D" id="3.40.30.10">
    <property type="entry name" value="Glutaredoxin"/>
    <property type="match status" value="1"/>
</dbReference>
<gene>
    <name evidence="1" type="ORF">METZ01_LOCUS3955</name>
</gene>